<evidence type="ECO:0000313" key="8">
    <source>
        <dbReference type="Proteomes" id="UP001164746"/>
    </source>
</evidence>
<dbReference type="PANTHER" id="PTHR33802:SF1">
    <property type="entry name" value="XK-RELATED PROTEIN"/>
    <property type="match status" value="1"/>
</dbReference>
<evidence type="ECO:0000256" key="3">
    <source>
        <dbReference type="ARBA" id="ARBA00022692"/>
    </source>
</evidence>
<gene>
    <name evidence="7" type="ORF">MAR_019736</name>
</gene>
<protein>
    <submittedName>
        <fullName evidence="7">Uncharacterized protein</fullName>
    </submittedName>
</protein>
<dbReference type="EMBL" id="CP111016">
    <property type="protein sequence ID" value="WAR04367.1"/>
    <property type="molecule type" value="Genomic_DNA"/>
</dbReference>
<feature type="transmembrane region" description="Helical" evidence="6">
    <location>
        <begin position="7"/>
        <end position="28"/>
    </location>
</feature>
<comment type="similarity">
    <text evidence="2">Belongs to the TspO/BZRP family.</text>
</comment>
<dbReference type="InterPro" id="IPR038330">
    <property type="entry name" value="TspO/MBR-related_sf"/>
</dbReference>
<feature type="transmembrane region" description="Helical" evidence="6">
    <location>
        <begin position="93"/>
        <end position="116"/>
    </location>
</feature>
<evidence type="ECO:0000256" key="1">
    <source>
        <dbReference type="ARBA" id="ARBA00004141"/>
    </source>
</evidence>
<feature type="transmembrane region" description="Helical" evidence="6">
    <location>
        <begin position="165"/>
        <end position="190"/>
    </location>
</feature>
<dbReference type="Proteomes" id="UP001164746">
    <property type="component" value="Chromosome 5"/>
</dbReference>
<sequence length="306" mass="34341">MGHNPTLLTLTVMVPLAFIVVAVFNGLAGGGIDTGLYQSNTGDISDKYYLEITPAGWTFSIWGFIYTWQALWIIYAVVALFRKSDQGPHYTNPILLPVPFLLSYLLNMALNCTWMVVFDREYIAAAAAVLFLMTVTLYICMFFSYRNLDKGIDTLIKQERKSDVWLTRFLVQNGLGIYATWCTIATLLNFAMLLTYESTVDIDQRDACTVSLSILAAVVLAFLVADWFFTDRWTRYTFTPYLVLVVAFTGSIVKNYDEGARNTIFTIVLLAIAAVALLVKLVLLFARHCRKTSDGVRITETSGVKV</sequence>
<feature type="transmembrane region" description="Helical" evidence="6">
    <location>
        <begin position="122"/>
        <end position="145"/>
    </location>
</feature>
<feature type="transmembrane region" description="Helical" evidence="6">
    <location>
        <begin position="210"/>
        <end position="229"/>
    </location>
</feature>
<comment type="subcellular location">
    <subcellularLocation>
        <location evidence="1">Membrane</location>
        <topology evidence="1">Multi-pass membrane protein</topology>
    </subcellularLocation>
</comment>
<dbReference type="Pfam" id="PF03073">
    <property type="entry name" value="TspO_MBR"/>
    <property type="match status" value="1"/>
</dbReference>
<proteinExistence type="inferred from homology"/>
<dbReference type="InterPro" id="IPR004307">
    <property type="entry name" value="TspO_MBR"/>
</dbReference>
<dbReference type="PANTHER" id="PTHR33802">
    <property type="entry name" value="SI:CH211-161H7.5-RELATED"/>
    <property type="match status" value="1"/>
</dbReference>
<dbReference type="Gene3D" id="1.20.1260.100">
    <property type="entry name" value="TspO/MBR protein"/>
    <property type="match status" value="1"/>
</dbReference>
<evidence type="ECO:0000256" key="5">
    <source>
        <dbReference type="ARBA" id="ARBA00023136"/>
    </source>
</evidence>
<keyword evidence="4 6" id="KW-1133">Transmembrane helix</keyword>
<keyword evidence="3 6" id="KW-0812">Transmembrane</keyword>
<feature type="transmembrane region" description="Helical" evidence="6">
    <location>
        <begin position="236"/>
        <end position="253"/>
    </location>
</feature>
<organism evidence="7 8">
    <name type="scientific">Mya arenaria</name>
    <name type="common">Soft-shell clam</name>
    <dbReference type="NCBI Taxonomy" id="6604"/>
    <lineage>
        <taxon>Eukaryota</taxon>
        <taxon>Metazoa</taxon>
        <taxon>Spiralia</taxon>
        <taxon>Lophotrochozoa</taxon>
        <taxon>Mollusca</taxon>
        <taxon>Bivalvia</taxon>
        <taxon>Autobranchia</taxon>
        <taxon>Heteroconchia</taxon>
        <taxon>Euheterodonta</taxon>
        <taxon>Imparidentia</taxon>
        <taxon>Neoheterodontei</taxon>
        <taxon>Myida</taxon>
        <taxon>Myoidea</taxon>
        <taxon>Myidae</taxon>
        <taxon>Mya</taxon>
    </lineage>
</organism>
<accession>A0ABY7E5X1</accession>
<feature type="transmembrane region" description="Helical" evidence="6">
    <location>
        <begin position="59"/>
        <end position="81"/>
    </location>
</feature>
<name>A0ABY7E5X1_MYAAR</name>
<feature type="transmembrane region" description="Helical" evidence="6">
    <location>
        <begin position="265"/>
        <end position="286"/>
    </location>
</feature>
<evidence type="ECO:0000256" key="6">
    <source>
        <dbReference type="SAM" id="Phobius"/>
    </source>
</evidence>
<evidence type="ECO:0000256" key="2">
    <source>
        <dbReference type="ARBA" id="ARBA00007524"/>
    </source>
</evidence>
<evidence type="ECO:0000313" key="7">
    <source>
        <dbReference type="EMBL" id="WAR04367.1"/>
    </source>
</evidence>
<reference evidence="7" key="1">
    <citation type="submission" date="2022-11" db="EMBL/GenBank/DDBJ databases">
        <title>Centuries of genome instability and evolution in soft-shell clam transmissible cancer (bioRxiv).</title>
        <authorList>
            <person name="Hart S.F.M."/>
            <person name="Yonemitsu M.A."/>
            <person name="Giersch R.M."/>
            <person name="Beal B.F."/>
            <person name="Arriagada G."/>
            <person name="Davis B.W."/>
            <person name="Ostrander E.A."/>
            <person name="Goff S.P."/>
            <person name="Metzger M.J."/>
        </authorList>
    </citation>
    <scope>NUCLEOTIDE SEQUENCE</scope>
    <source>
        <strain evidence="7">MELC-2E11</strain>
        <tissue evidence="7">Siphon/mantle</tissue>
    </source>
</reference>
<evidence type="ECO:0000256" key="4">
    <source>
        <dbReference type="ARBA" id="ARBA00022989"/>
    </source>
</evidence>
<keyword evidence="5 6" id="KW-0472">Membrane</keyword>
<keyword evidence="8" id="KW-1185">Reference proteome</keyword>